<protein>
    <submittedName>
        <fullName evidence="2">Uncharacterized protein</fullName>
    </submittedName>
</protein>
<gene>
    <name evidence="2" type="ORF">L9F63_019381</name>
</gene>
<evidence type="ECO:0000256" key="1">
    <source>
        <dbReference type="SAM" id="MobiDB-lite"/>
    </source>
</evidence>
<keyword evidence="3" id="KW-1185">Reference proteome</keyword>
<evidence type="ECO:0000313" key="3">
    <source>
        <dbReference type="Proteomes" id="UP001233999"/>
    </source>
</evidence>
<dbReference type="AlphaFoldDB" id="A0AAD8EEL8"/>
<organism evidence="2 3">
    <name type="scientific">Diploptera punctata</name>
    <name type="common">Pacific beetle cockroach</name>
    <dbReference type="NCBI Taxonomy" id="6984"/>
    <lineage>
        <taxon>Eukaryota</taxon>
        <taxon>Metazoa</taxon>
        <taxon>Ecdysozoa</taxon>
        <taxon>Arthropoda</taxon>
        <taxon>Hexapoda</taxon>
        <taxon>Insecta</taxon>
        <taxon>Pterygota</taxon>
        <taxon>Neoptera</taxon>
        <taxon>Polyneoptera</taxon>
        <taxon>Dictyoptera</taxon>
        <taxon>Blattodea</taxon>
        <taxon>Blaberoidea</taxon>
        <taxon>Blaberidae</taxon>
        <taxon>Diplopterinae</taxon>
        <taxon>Diploptera</taxon>
    </lineage>
</organism>
<dbReference type="EMBL" id="JASPKZ010006812">
    <property type="protein sequence ID" value="KAJ9587039.1"/>
    <property type="molecule type" value="Genomic_DNA"/>
</dbReference>
<reference evidence="2" key="1">
    <citation type="journal article" date="2023" name="IScience">
        <title>Live-bearing cockroach genome reveals convergent evolutionary mechanisms linked to viviparity in insects and beyond.</title>
        <authorList>
            <person name="Fouks B."/>
            <person name="Harrison M.C."/>
            <person name="Mikhailova A.A."/>
            <person name="Marchal E."/>
            <person name="English S."/>
            <person name="Carruthers M."/>
            <person name="Jennings E.C."/>
            <person name="Chiamaka E.L."/>
            <person name="Frigard R.A."/>
            <person name="Pippel M."/>
            <person name="Attardo G.M."/>
            <person name="Benoit J.B."/>
            <person name="Bornberg-Bauer E."/>
            <person name="Tobe S.S."/>
        </authorList>
    </citation>
    <scope>NUCLEOTIDE SEQUENCE</scope>
    <source>
        <strain evidence="2">Stay&amp;Tobe</strain>
    </source>
</reference>
<feature type="region of interest" description="Disordered" evidence="1">
    <location>
        <begin position="22"/>
        <end position="59"/>
    </location>
</feature>
<feature type="non-terminal residue" evidence="2">
    <location>
        <position position="1"/>
    </location>
</feature>
<reference evidence="2" key="2">
    <citation type="submission" date="2023-05" db="EMBL/GenBank/DDBJ databases">
        <authorList>
            <person name="Fouks B."/>
        </authorList>
    </citation>
    <scope>NUCLEOTIDE SEQUENCE</scope>
    <source>
        <strain evidence="2">Stay&amp;Tobe</strain>
        <tissue evidence="2">Testes</tissue>
    </source>
</reference>
<dbReference type="Proteomes" id="UP001233999">
    <property type="component" value="Unassembled WGS sequence"/>
</dbReference>
<proteinExistence type="predicted"/>
<evidence type="ECO:0000313" key="2">
    <source>
        <dbReference type="EMBL" id="KAJ9587039.1"/>
    </source>
</evidence>
<sequence>LKLESTTVKLANDVEYCLCSGDLCNGNPNKRIPSDDEDQDISEGSGAESRDNVNKPRQRQDLRLMARRLYIRRRALEL</sequence>
<name>A0AAD8EEL8_DIPPU</name>
<feature type="compositionally biased region" description="Basic and acidic residues" evidence="1">
    <location>
        <begin position="48"/>
        <end position="59"/>
    </location>
</feature>
<comment type="caution">
    <text evidence="2">The sequence shown here is derived from an EMBL/GenBank/DDBJ whole genome shotgun (WGS) entry which is preliminary data.</text>
</comment>
<accession>A0AAD8EEL8</accession>